<dbReference type="GO" id="GO:0071111">
    <property type="term" value="F:cyclic-guanylate-specific phosphodiesterase activity"/>
    <property type="evidence" value="ECO:0007669"/>
    <property type="project" value="InterPro"/>
</dbReference>
<dbReference type="PANTHER" id="PTHR33121">
    <property type="entry name" value="CYCLIC DI-GMP PHOSPHODIESTERASE PDEF"/>
    <property type="match status" value="1"/>
</dbReference>
<sequence>MPENACLVIAIDEPRRLREIFGDDASTRALADFGSAATALAERLLARHTITGREHDPAQACWQFEFALAAGIGDPAETLASIATAGRQLLPETLGAIFGSGTGMRLPARLHCRSGDTAIAPAPTDDNASDEIERLLAGDAIRTVVQPIINLRDRRLLGYEALSRGPQDSPLARPDRLFAAAHAAGLGLAAELTCARLALERTAGRLAAGQFLSINLGPAALACAADTLPLAGRSDVVVELTEHLPLDAAEDLRSAVGRLRQLGLRIALDDTGCGFADLGTVEILRPDIVKLCITVIRNAGRGDPFVEAIRRTVGQLHALGAQVLAEGVESESQHAALADCAIELGQGWLYGRPLALEDAFAD</sequence>
<evidence type="ECO:0000313" key="3">
    <source>
        <dbReference type="Proteomes" id="UP000270626"/>
    </source>
</evidence>
<name>A0A495WDQ4_9RHOO</name>
<comment type="caution">
    <text evidence="2">The sequence shown here is derived from an EMBL/GenBank/DDBJ whole genome shotgun (WGS) entry which is preliminary data.</text>
</comment>
<protein>
    <submittedName>
        <fullName evidence="2">EAL domain-containing protein (Putative c-di-GMP-specific phosphodiesterase class I)</fullName>
    </submittedName>
</protein>
<reference evidence="2 3" key="1">
    <citation type="submission" date="2018-10" db="EMBL/GenBank/DDBJ databases">
        <title>Genomic Encyclopedia of Type Strains, Phase IV (KMG-IV): sequencing the most valuable type-strain genomes for metagenomic binning, comparative biology and taxonomic classification.</title>
        <authorList>
            <person name="Goeker M."/>
        </authorList>
    </citation>
    <scope>NUCLEOTIDE SEQUENCE [LARGE SCALE GENOMIC DNA]</scope>
    <source>
        <strain evidence="2 3">DSM 23841</strain>
    </source>
</reference>
<gene>
    <name evidence="2" type="ORF">DFR40_1221</name>
</gene>
<dbReference type="CDD" id="cd01948">
    <property type="entry name" value="EAL"/>
    <property type="match status" value="1"/>
</dbReference>
<dbReference type="Pfam" id="PF00563">
    <property type="entry name" value="EAL"/>
    <property type="match status" value="1"/>
</dbReference>
<dbReference type="SUPFAM" id="SSF141868">
    <property type="entry name" value="EAL domain-like"/>
    <property type="match status" value="1"/>
</dbReference>
<organism evidence="2 3">
    <name type="scientific">Azonexus fungiphilus</name>
    <dbReference type="NCBI Taxonomy" id="146940"/>
    <lineage>
        <taxon>Bacteria</taxon>
        <taxon>Pseudomonadati</taxon>
        <taxon>Pseudomonadota</taxon>
        <taxon>Betaproteobacteria</taxon>
        <taxon>Rhodocyclales</taxon>
        <taxon>Azonexaceae</taxon>
        <taxon>Azonexus</taxon>
    </lineage>
</organism>
<dbReference type="InterPro" id="IPR001633">
    <property type="entry name" value="EAL_dom"/>
</dbReference>
<dbReference type="PROSITE" id="PS50883">
    <property type="entry name" value="EAL"/>
    <property type="match status" value="1"/>
</dbReference>
<dbReference type="Proteomes" id="UP000270626">
    <property type="component" value="Unassembled WGS sequence"/>
</dbReference>
<dbReference type="PANTHER" id="PTHR33121:SF76">
    <property type="entry name" value="SIGNALING PROTEIN"/>
    <property type="match status" value="1"/>
</dbReference>
<dbReference type="RefSeq" id="WP_121457590.1">
    <property type="nucleotide sequence ID" value="NZ_RBXP01000013.1"/>
</dbReference>
<dbReference type="OrthoDB" id="9813903at2"/>
<dbReference type="Gene3D" id="3.20.20.450">
    <property type="entry name" value="EAL domain"/>
    <property type="match status" value="1"/>
</dbReference>
<dbReference type="SMART" id="SM00052">
    <property type="entry name" value="EAL"/>
    <property type="match status" value="1"/>
</dbReference>
<dbReference type="AlphaFoldDB" id="A0A495WDQ4"/>
<dbReference type="EMBL" id="RBXP01000013">
    <property type="protein sequence ID" value="RKT59337.1"/>
    <property type="molecule type" value="Genomic_DNA"/>
</dbReference>
<evidence type="ECO:0000313" key="2">
    <source>
        <dbReference type="EMBL" id="RKT59337.1"/>
    </source>
</evidence>
<dbReference type="InterPro" id="IPR050706">
    <property type="entry name" value="Cyclic-di-GMP_PDE-like"/>
</dbReference>
<evidence type="ECO:0000259" key="1">
    <source>
        <dbReference type="PROSITE" id="PS50883"/>
    </source>
</evidence>
<accession>A0A495WDQ4</accession>
<dbReference type="InterPro" id="IPR035919">
    <property type="entry name" value="EAL_sf"/>
</dbReference>
<keyword evidence="3" id="KW-1185">Reference proteome</keyword>
<feature type="domain" description="EAL" evidence="1">
    <location>
        <begin position="125"/>
        <end position="362"/>
    </location>
</feature>
<proteinExistence type="predicted"/>